<reference evidence="1 2" key="1">
    <citation type="submission" date="2015-09" db="EMBL/GenBank/DDBJ databases">
        <title>Host preference determinants of Valsa canker pathogens revealed by comparative genomics.</title>
        <authorList>
            <person name="Yin Z."/>
            <person name="Huang L."/>
        </authorList>
    </citation>
    <scope>NUCLEOTIDE SEQUENCE [LARGE SCALE GENOMIC DNA]</scope>
    <source>
        <strain evidence="1 2">SXYLt</strain>
    </source>
</reference>
<organism evidence="1 2">
    <name type="scientific">Cytospora leucostoma</name>
    <dbReference type="NCBI Taxonomy" id="1230097"/>
    <lineage>
        <taxon>Eukaryota</taxon>
        <taxon>Fungi</taxon>
        <taxon>Dikarya</taxon>
        <taxon>Ascomycota</taxon>
        <taxon>Pezizomycotina</taxon>
        <taxon>Sordariomycetes</taxon>
        <taxon>Sordariomycetidae</taxon>
        <taxon>Diaporthales</taxon>
        <taxon>Cytosporaceae</taxon>
        <taxon>Cytospora</taxon>
    </lineage>
</organism>
<proteinExistence type="predicted"/>
<evidence type="ECO:0000313" key="1">
    <source>
        <dbReference type="EMBL" id="ROW08024.1"/>
    </source>
</evidence>
<dbReference type="InParanoid" id="A0A423WWY4"/>
<evidence type="ECO:0000313" key="2">
    <source>
        <dbReference type="Proteomes" id="UP000285146"/>
    </source>
</evidence>
<name>A0A423WWY4_9PEZI</name>
<dbReference type="EMBL" id="LKEB01000036">
    <property type="protein sequence ID" value="ROW08024.1"/>
    <property type="molecule type" value="Genomic_DNA"/>
</dbReference>
<gene>
    <name evidence="1" type="ORF">VPNG_06063</name>
</gene>
<keyword evidence="2" id="KW-1185">Reference proteome</keyword>
<accession>A0A423WWY4</accession>
<sequence>MAAAVPTTAATSDTLAPLKVESGDPNTIPILVVHSGGQMAVGSACSEGEWNCMTTSFQRCASGEWSVVMDTADAGVRKLLHNLFFNILDNLDDNLDGNFGYYLR</sequence>
<comment type="caution">
    <text evidence="1">The sequence shown here is derived from an EMBL/GenBank/DDBJ whole genome shotgun (WGS) entry which is preliminary data.</text>
</comment>
<protein>
    <submittedName>
        <fullName evidence="1">Uncharacterized protein</fullName>
    </submittedName>
</protein>
<dbReference type="AlphaFoldDB" id="A0A423WWY4"/>
<dbReference type="OrthoDB" id="2342176at2759"/>
<dbReference type="Proteomes" id="UP000285146">
    <property type="component" value="Unassembled WGS sequence"/>
</dbReference>